<keyword evidence="2" id="KW-1133">Transmembrane helix</keyword>
<feature type="compositionally biased region" description="Low complexity" evidence="1">
    <location>
        <begin position="162"/>
        <end position="185"/>
    </location>
</feature>
<name>A0ABT7PH29_9BACT</name>
<feature type="transmembrane region" description="Helical" evidence="2">
    <location>
        <begin position="20"/>
        <end position="37"/>
    </location>
</feature>
<dbReference type="Proteomes" id="UP001239462">
    <property type="component" value="Unassembled WGS sequence"/>
</dbReference>
<protein>
    <recommendedName>
        <fullName evidence="5">DUF4845 domain-containing protein</fullName>
    </recommendedName>
</protein>
<evidence type="ECO:0000313" key="3">
    <source>
        <dbReference type="EMBL" id="MDM4015790.1"/>
    </source>
</evidence>
<proteinExistence type="predicted"/>
<comment type="caution">
    <text evidence="3">The sequence shown here is derived from an EMBL/GenBank/DDBJ whole genome shotgun (WGS) entry which is preliminary data.</text>
</comment>
<keyword evidence="2" id="KW-0812">Transmembrane</keyword>
<reference evidence="3 4" key="1">
    <citation type="submission" date="2023-06" db="EMBL/GenBank/DDBJ databases">
        <title>Roseiconus lacunae JC819 isolated from Gulf of Mannar region, Tamil Nadu.</title>
        <authorList>
            <person name="Pk S."/>
            <person name="Ch S."/>
            <person name="Ch V.R."/>
        </authorList>
    </citation>
    <scope>NUCLEOTIDE SEQUENCE [LARGE SCALE GENOMIC DNA]</scope>
    <source>
        <strain evidence="3 4">JC819</strain>
    </source>
</reference>
<sequence length="221" mass="23067">MSEQANSGETTKTSNPARSAILYVLLGLMVVALIYDYRVARPAVSADYDKVAEASMEANRVANDFLTNTEVRELLGKEPTETFDDGPETVEVYHYTGGLIIKPHKLYTVYRKSGDELMFSRHSKFAYDESQSVGPTESVIITAEDSASEDAIYDSEEGGGTPAASSGDSGSGPQSSSAGSDSGSSGSVGGGDSGSSTPPGAEPPDLSALEAEADEAEAKDE</sequence>
<accession>A0ABT7PH29</accession>
<feature type="region of interest" description="Disordered" evidence="1">
    <location>
        <begin position="150"/>
        <end position="221"/>
    </location>
</feature>
<dbReference type="RefSeq" id="WP_149497522.1">
    <property type="nucleotide sequence ID" value="NZ_JASZZN010000006.1"/>
</dbReference>
<gene>
    <name evidence="3" type="ORF">QTN89_10140</name>
</gene>
<organism evidence="3 4">
    <name type="scientific">Roseiconus lacunae</name>
    <dbReference type="NCBI Taxonomy" id="2605694"/>
    <lineage>
        <taxon>Bacteria</taxon>
        <taxon>Pseudomonadati</taxon>
        <taxon>Planctomycetota</taxon>
        <taxon>Planctomycetia</taxon>
        <taxon>Pirellulales</taxon>
        <taxon>Pirellulaceae</taxon>
        <taxon>Roseiconus</taxon>
    </lineage>
</organism>
<evidence type="ECO:0008006" key="5">
    <source>
        <dbReference type="Google" id="ProtNLM"/>
    </source>
</evidence>
<evidence type="ECO:0000256" key="2">
    <source>
        <dbReference type="SAM" id="Phobius"/>
    </source>
</evidence>
<evidence type="ECO:0000313" key="4">
    <source>
        <dbReference type="Proteomes" id="UP001239462"/>
    </source>
</evidence>
<evidence type="ECO:0000256" key="1">
    <source>
        <dbReference type="SAM" id="MobiDB-lite"/>
    </source>
</evidence>
<dbReference type="EMBL" id="JASZZN010000006">
    <property type="protein sequence ID" value="MDM4015790.1"/>
    <property type="molecule type" value="Genomic_DNA"/>
</dbReference>
<keyword evidence="2" id="KW-0472">Membrane</keyword>
<feature type="compositionally biased region" description="Acidic residues" evidence="1">
    <location>
        <begin position="211"/>
        <end position="221"/>
    </location>
</feature>
<keyword evidence="4" id="KW-1185">Reference proteome</keyword>